<proteinExistence type="predicted"/>
<dbReference type="PROSITE" id="PS51257">
    <property type="entry name" value="PROKAR_LIPOPROTEIN"/>
    <property type="match status" value="1"/>
</dbReference>
<dbReference type="AlphaFoldDB" id="A0A1Y3CFT9"/>
<keyword evidence="2" id="KW-1185">Reference proteome</keyword>
<name>A0A1Y3CFT9_9GAMM</name>
<gene>
    <name evidence="1" type="ORF">B9T28_11235</name>
</gene>
<evidence type="ECO:0000313" key="1">
    <source>
        <dbReference type="EMBL" id="OTG64772.1"/>
    </source>
</evidence>
<dbReference type="RefSeq" id="WP_143222615.1">
    <property type="nucleotide sequence ID" value="NZ_NEGB01000006.1"/>
</dbReference>
<dbReference type="EMBL" id="NEGB01000006">
    <property type="protein sequence ID" value="OTG64772.1"/>
    <property type="molecule type" value="Genomic_DNA"/>
</dbReference>
<sequence>MMHRNMIVLCMVMGVLACSEPQKTENKNAPLEKKQLTFGEMPNEQTKYETITTQALAGNDAALVALQTQLIKDQFEFNERDSGNSWSIHDCQNNMIIDVKGEGVSTYTAKSKIGVGEKGNDFPDFLLLTFEFPSIAETTAKFKILDDAVHSGGGFCNGKVPATVVMSGNMIFYFTTRSENFRDYIYRYAAIVQNLKNQPATEAQY</sequence>
<dbReference type="OrthoDB" id="1274311at2"/>
<evidence type="ECO:0000313" key="2">
    <source>
        <dbReference type="Proteomes" id="UP000242765"/>
    </source>
</evidence>
<accession>A0A1Y3CFT9</accession>
<organism evidence="1 2">
    <name type="scientific">Acinetobacter silvestris</name>
    <dbReference type="NCBI Taxonomy" id="1977882"/>
    <lineage>
        <taxon>Bacteria</taxon>
        <taxon>Pseudomonadati</taxon>
        <taxon>Pseudomonadota</taxon>
        <taxon>Gammaproteobacteria</taxon>
        <taxon>Moraxellales</taxon>
        <taxon>Moraxellaceae</taxon>
        <taxon>Acinetobacter</taxon>
    </lineage>
</organism>
<comment type="caution">
    <text evidence="1">The sequence shown here is derived from an EMBL/GenBank/DDBJ whole genome shotgun (WGS) entry which is preliminary data.</text>
</comment>
<dbReference type="Proteomes" id="UP000242765">
    <property type="component" value="Unassembled WGS sequence"/>
</dbReference>
<reference evidence="1 2" key="1">
    <citation type="submission" date="2017-04" db="EMBL/GenBank/DDBJ databases">
        <title>High diversity of culturable Acinetobacter species in natural soil and water ecosystems.</title>
        <authorList>
            <person name="Nemec A."/>
            <person name="Radolfova-Krizova L."/>
        </authorList>
    </citation>
    <scope>NUCLEOTIDE SEQUENCE [LARGE SCALE GENOMIC DNA]</scope>
    <source>
        <strain evidence="1 2">ANC 4999</strain>
    </source>
</reference>
<protein>
    <submittedName>
        <fullName evidence="1">Uncharacterized protein</fullName>
    </submittedName>
</protein>